<comment type="caution">
    <text evidence="1">The sequence shown here is derived from an EMBL/GenBank/DDBJ whole genome shotgun (WGS) entry which is preliminary data.</text>
</comment>
<organism evidence="1 2">
    <name type="scientific">Aquimarina mytili</name>
    <dbReference type="NCBI Taxonomy" id="874423"/>
    <lineage>
        <taxon>Bacteria</taxon>
        <taxon>Pseudomonadati</taxon>
        <taxon>Bacteroidota</taxon>
        <taxon>Flavobacteriia</taxon>
        <taxon>Flavobacteriales</taxon>
        <taxon>Flavobacteriaceae</taxon>
        <taxon>Aquimarina</taxon>
    </lineage>
</organism>
<name>A0A936ZVK0_9FLAO</name>
<protein>
    <submittedName>
        <fullName evidence="1">Uncharacterized protein</fullName>
    </submittedName>
</protein>
<dbReference type="RefSeq" id="WP_201923574.1">
    <property type="nucleotide sequence ID" value="NZ_BAABAX010000002.1"/>
</dbReference>
<reference evidence="1" key="1">
    <citation type="submission" date="2021-01" db="EMBL/GenBank/DDBJ databases">
        <authorList>
            <person name="Zhong Y.L."/>
        </authorList>
    </citation>
    <scope>NUCLEOTIDE SEQUENCE</scope>
    <source>
        <strain evidence="1">KCTC 23302</strain>
    </source>
</reference>
<accession>A0A936ZVK0</accession>
<dbReference type="Proteomes" id="UP000651057">
    <property type="component" value="Unassembled WGS sequence"/>
</dbReference>
<dbReference type="AlphaFoldDB" id="A0A936ZVK0"/>
<proteinExistence type="predicted"/>
<evidence type="ECO:0000313" key="2">
    <source>
        <dbReference type="Proteomes" id="UP000651057"/>
    </source>
</evidence>
<gene>
    <name evidence="1" type="ORF">JJQ60_18130</name>
</gene>
<dbReference type="EMBL" id="JAERQJ010000008">
    <property type="protein sequence ID" value="MBL0685458.1"/>
    <property type="molecule type" value="Genomic_DNA"/>
</dbReference>
<keyword evidence="2" id="KW-1185">Reference proteome</keyword>
<evidence type="ECO:0000313" key="1">
    <source>
        <dbReference type="EMBL" id="MBL0685458.1"/>
    </source>
</evidence>
<sequence length="63" mass="6688">MLKNILKVTGTQQLNKNDQKSIKGGFGNWPTTEEQCLQCGGEWGGIAFGTGGLCLLSRTSPCA</sequence>